<feature type="transmembrane region" description="Helical" evidence="1">
    <location>
        <begin position="12"/>
        <end position="33"/>
    </location>
</feature>
<feature type="transmembrane region" description="Helical" evidence="1">
    <location>
        <begin position="301"/>
        <end position="322"/>
    </location>
</feature>
<feature type="transmembrane region" description="Helical" evidence="1">
    <location>
        <begin position="173"/>
        <end position="193"/>
    </location>
</feature>
<dbReference type="InterPro" id="IPR000014">
    <property type="entry name" value="PAS"/>
</dbReference>
<feature type="domain" description="PAC" evidence="3">
    <location>
        <begin position="411"/>
        <end position="462"/>
    </location>
</feature>
<feature type="transmembrane region" description="Helical" evidence="1">
    <location>
        <begin position="140"/>
        <end position="161"/>
    </location>
</feature>
<keyword evidence="1" id="KW-1133">Transmembrane helix</keyword>
<name>A0A0A6UF95_ACTUT</name>
<dbReference type="AlphaFoldDB" id="A0A0A6UF95"/>
<dbReference type="Proteomes" id="UP000054537">
    <property type="component" value="Unassembled WGS sequence"/>
</dbReference>
<evidence type="ECO:0000313" key="6">
    <source>
        <dbReference type="Proteomes" id="UP000054537"/>
    </source>
</evidence>
<feature type="transmembrane region" description="Helical" evidence="1">
    <location>
        <begin position="39"/>
        <end position="57"/>
    </location>
</feature>
<proteinExistence type="predicted"/>
<keyword evidence="1" id="KW-0472">Membrane</keyword>
<dbReference type="InterPro" id="IPR043128">
    <property type="entry name" value="Rev_trsase/Diguanyl_cyclase"/>
</dbReference>
<dbReference type="SUPFAM" id="SSF55073">
    <property type="entry name" value="Nucleotide cyclase"/>
    <property type="match status" value="1"/>
</dbReference>
<dbReference type="PANTHER" id="PTHR44757">
    <property type="entry name" value="DIGUANYLATE CYCLASE DGCP"/>
    <property type="match status" value="1"/>
</dbReference>
<dbReference type="InterPro" id="IPR001610">
    <property type="entry name" value="PAC"/>
</dbReference>
<dbReference type="RefSeq" id="WP_043529021.1">
    <property type="nucleotide sequence ID" value="NZ_BAABKU010000029.1"/>
</dbReference>
<dbReference type="InterPro" id="IPR035965">
    <property type="entry name" value="PAS-like_dom_sf"/>
</dbReference>
<evidence type="ECO:0008006" key="7">
    <source>
        <dbReference type="Google" id="ProtNLM"/>
    </source>
</evidence>
<dbReference type="PROSITE" id="PS50887">
    <property type="entry name" value="GGDEF"/>
    <property type="match status" value="1"/>
</dbReference>
<dbReference type="SMART" id="SM00086">
    <property type="entry name" value="PAC"/>
    <property type="match status" value="1"/>
</dbReference>
<feature type="transmembrane region" description="Helical" evidence="1">
    <location>
        <begin position="231"/>
        <end position="248"/>
    </location>
</feature>
<dbReference type="SUPFAM" id="SSF55785">
    <property type="entry name" value="PYP-like sensor domain (PAS domain)"/>
    <property type="match status" value="1"/>
</dbReference>
<dbReference type="SMART" id="SM00091">
    <property type="entry name" value="PAS"/>
    <property type="match status" value="1"/>
</dbReference>
<evidence type="ECO:0000256" key="1">
    <source>
        <dbReference type="SAM" id="Phobius"/>
    </source>
</evidence>
<organism evidence="5 6">
    <name type="scientific">Actinoplanes utahensis</name>
    <dbReference type="NCBI Taxonomy" id="1869"/>
    <lineage>
        <taxon>Bacteria</taxon>
        <taxon>Bacillati</taxon>
        <taxon>Actinomycetota</taxon>
        <taxon>Actinomycetes</taxon>
        <taxon>Micromonosporales</taxon>
        <taxon>Micromonosporaceae</taxon>
        <taxon>Actinoplanes</taxon>
    </lineage>
</organism>
<dbReference type="SMART" id="SM00267">
    <property type="entry name" value="GGDEF"/>
    <property type="match status" value="1"/>
</dbReference>
<dbReference type="CDD" id="cd01949">
    <property type="entry name" value="GGDEF"/>
    <property type="match status" value="1"/>
</dbReference>
<dbReference type="Pfam" id="PF08448">
    <property type="entry name" value="PAS_4"/>
    <property type="match status" value="1"/>
</dbReference>
<dbReference type="InterPro" id="IPR013656">
    <property type="entry name" value="PAS_4"/>
</dbReference>
<dbReference type="InterPro" id="IPR052155">
    <property type="entry name" value="Biofilm_reg_signaling"/>
</dbReference>
<dbReference type="PROSITE" id="PS50112">
    <property type="entry name" value="PAS"/>
    <property type="match status" value="1"/>
</dbReference>
<dbReference type="InterPro" id="IPR029787">
    <property type="entry name" value="Nucleotide_cyclase"/>
</dbReference>
<dbReference type="InterPro" id="IPR000160">
    <property type="entry name" value="GGDEF_dom"/>
</dbReference>
<dbReference type="Pfam" id="PF00990">
    <property type="entry name" value="GGDEF"/>
    <property type="match status" value="1"/>
</dbReference>
<feature type="transmembrane region" description="Helical" evidence="1">
    <location>
        <begin position="205"/>
        <end position="225"/>
    </location>
</feature>
<feature type="transmembrane region" description="Helical" evidence="1">
    <location>
        <begin position="77"/>
        <end position="98"/>
    </location>
</feature>
<evidence type="ECO:0000259" key="3">
    <source>
        <dbReference type="PROSITE" id="PS50113"/>
    </source>
</evidence>
<feature type="transmembrane region" description="Helical" evidence="1">
    <location>
        <begin position="274"/>
        <end position="295"/>
    </location>
</feature>
<keyword evidence="6" id="KW-1185">Reference proteome</keyword>
<dbReference type="Gene3D" id="3.30.70.270">
    <property type="match status" value="1"/>
</dbReference>
<dbReference type="STRING" id="1869.MB27_27320"/>
<evidence type="ECO:0000313" key="5">
    <source>
        <dbReference type="EMBL" id="KHD74705.1"/>
    </source>
</evidence>
<dbReference type="NCBIfam" id="TIGR00254">
    <property type="entry name" value="GGDEF"/>
    <property type="match status" value="1"/>
</dbReference>
<gene>
    <name evidence="5" type="ORF">MB27_27320</name>
</gene>
<feature type="domain" description="GGDEF" evidence="4">
    <location>
        <begin position="487"/>
        <end position="612"/>
    </location>
</feature>
<dbReference type="InterPro" id="IPR000700">
    <property type="entry name" value="PAS-assoc_C"/>
</dbReference>
<dbReference type="CDD" id="cd00130">
    <property type="entry name" value="PAS"/>
    <property type="match status" value="1"/>
</dbReference>
<dbReference type="Gene3D" id="3.30.450.20">
    <property type="entry name" value="PAS domain"/>
    <property type="match status" value="1"/>
</dbReference>
<dbReference type="PANTHER" id="PTHR44757:SF2">
    <property type="entry name" value="BIOFILM ARCHITECTURE MAINTENANCE PROTEIN MBAA"/>
    <property type="match status" value="1"/>
</dbReference>
<feature type="domain" description="PAS" evidence="2">
    <location>
        <begin position="337"/>
        <end position="407"/>
    </location>
</feature>
<reference evidence="5 6" key="1">
    <citation type="submission" date="2014-10" db="EMBL/GenBank/DDBJ databases">
        <title>Draft genome sequence of Actinoplanes utahensis NRRL 12052.</title>
        <authorList>
            <person name="Velasco-Bucheli B."/>
            <person name="del Cerro C."/>
            <person name="Hormigo D."/>
            <person name="Garcia J.L."/>
            <person name="Acebal C."/>
            <person name="Arroyo M."/>
            <person name="de la Mata I."/>
        </authorList>
    </citation>
    <scope>NUCLEOTIDE SEQUENCE [LARGE SCALE GENOMIC DNA]</scope>
    <source>
        <strain evidence="5 6">NRRL 12052</strain>
    </source>
</reference>
<dbReference type="EMBL" id="JRTT01000038">
    <property type="protein sequence ID" value="KHD74705.1"/>
    <property type="molecule type" value="Genomic_DNA"/>
</dbReference>
<evidence type="ECO:0000259" key="4">
    <source>
        <dbReference type="PROSITE" id="PS50887"/>
    </source>
</evidence>
<comment type="caution">
    <text evidence="5">The sequence shown here is derived from an EMBL/GenBank/DDBJ whole genome shotgun (WGS) entry which is preliminary data.</text>
</comment>
<evidence type="ECO:0000259" key="2">
    <source>
        <dbReference type="PROSITE" id="PS50112"/>
    </source>
</evidence>
<feature type="transmembrane region" description="Helical" evidence="1">
    <location>
        <begin position="110"/>
        <end position="128"/>
    </location>
</feature>
<accession>A0A0A6UF95</accession>
<sequence>MPSAVRAPLRQDPVLILLAAAGLLVLGGFLLDVGPPRRQILAGWTIAPILDLLQFWLSRRVYRLPGLPLHARRFWQAVAAGGLIFCAGDVTQLVSVVLGPETDEIVFHPAQSVAVMLGVAVVFVVALIQRPDRRWPSRDWNRLLLDTGIVSSSAGVVAWCLMTRPGLAQVGPADYLVAVFGCAVVLCGVFVSVRCGLSGEAPLTPASAVALVASTVLIAVASVMLPESASTGVQMAVLVIPFFVVLAGPRIQELHGVEGLDGLQWWGWASRRRYALLPYAGTVICAVALVIVLAVQGLGVSAWGALAGLLVNVALVVARQVVALTENNRLLGEIRNREQRLTSLLEHSSEIISIASANGDFQYVSPAVERILGHPVASVMGRCALDILHRQDRARLQDELDRLYGTPGAELTYQGRYRHADGSWRWLEVVSVNLTDKRGIGGVVCNSRDVTESRELHERLSYQAGHDELTGLANRREFTAAMAARAGDVTVLLIDLNGFKQINDTYGHAAGDGILRHVAGLLRSCAGPGDVPARLGGDEFAVLAGGDAAAGERLAGRLRAALRAPAEAGGRPLRVGASIGVATGPAAEPDQLLNAADLRMYEEKQQTRAYTS</sequence>
<dbReference type="NCBIfam" id="TIGR00229">
    <property type="entry name" value="sensory_box"/>
    <property type="match status" value="1"/>
</dbReference>
<dbReference type="eggNOG" id="COG2199">
    <property type="taxonomic scope" value="Bacteria"/>
</dbReference>
<dbReference type="PROSITE" id="PS50113">
    <property type="entry name" value="PAC"/>
    <property type="match status" value="1"/>
</dbReference>
<protein>
    <recommendedName>
        <fullName evidence="7">Diguanylate cyclase</fullName>
    </recommendedName>
</protein>
<keyword evidence="1" id="KW-0812">Transmembrane</keyword>